<dbReference type="InParanoid" id="A0A4Q1BUD4"/>
<name>A0A4Q1BUD4_TREME</name>
<feature type="compositionally biased region" description="Polar residues" evidence="1">
    <location>
        <begin position="148"/>
        <end position="175"/>
    </location>
</feature>
<comment type="caution">
    <text evidence="2">The sequence shown here is derived from an EMBL/GenBank/DDBJ whole genome shotgun (WGS) entry which is preliminary data.</text>
</comment>
<sequence length="294" mass="31606">MSTSDGTAGSSQSTTGDNRPQMDLQSDDRSQGRSGPNQGPVVIELKEAKPCTLPQGGGYKPEEPAYRSSDEESDDSDDSDSTEPDKNGKGSGIPTEGHPSGSNTSGSQSNFKNSYPGRPGRSSDPPRTSTHGLKPRSKSPLSAIPENSVASPLSANDQGSNPTERGDGTDTSVDTPQWRLSVIDKRSTPSTKSYSPNTHRLHVQYVTPADNGRVLKSVVDNAPMTTFRLPRQPFEMSQQLKFIVQTFISQPTLFIHDPHRQFPWSGIRHHSPVGTSISSSTVPSTTPFSTIARS</sequence>
<dbReference type="EMBL" id="SDIL01000006">
    <property type="protein sequence ID" value="RXK41723.1"/>
    <property type="molecule type" value="Genomic_DNA"/>
</dbReference>
<feature type="compositionally biased region" description="Polar residues" evidence="1">
    <location>
        <begin position="100"/>
        <end position="113"/>
    </location>
</feature>
<feature type="region of interest" description="Disordered" evidence="1">
    <location>
        <begin position="274"/>
        <end position="294"/>
    </location>
</feature>
<feature type="compositionally biased region" description="Acidic residues" evidence="1">
    <location>
        <begin position="71"/>
        <end position="82"/>
    </location>
</feature>
<accession>A0A4Q1BUD4</accession>
<reference evidence="2 3" key="1">
    <citation type="submission" date="2016-06" db="EMBL/GenBank/DDBJ databases">
        <title>Evolution of pathogenesis and genome organization in the Tremellales.</title>
        <authorList>
            <person name="Cuomo C."/>
            <person name="Litvintseva A."/>
            <person name="Heitman J."/>
            <person name="Chen Y."/>
            <person name="Sun S."/>
            <person name="Springer D."/>
            <person name="Dromer F."/>
            <person name="Young S."/>
            <person name="Zeng Q."/>
            <person name="Chapman S."/>
            <person name="Gujja S."/>
            <person name="Saif S."/>
            <person name="Birren B."/>
        </authorList>
    </citation>
    <scope>NUCLEOTIDE SEQUENCE [LARGE SCALE GENOMIC DNA]</scope>
    <source>
        <strain evidence="2 3">ATCC 28783</strain>
    </source>
</reference>
<evidence type="ECO:0000313" key="2">
    <source>
        <dbReference type="EMBL" id="RXK41723.1"/>
    </source>
</evidence>
<feature type="compositionally biased region" description="Basic and acidic residues" evidence="1">
    <location>
        <begin position="60"/>
        <end position="70"/>
    </location>
</feature>
<feature type="compositionally biased region" description="Low complexity" evidence="1">
    <location>
        <begin position="116"/>
        <end position="130"/>
    </location>
</feature>
<protein>
    <submittedName>
        <fullName evidence="2">Uncharacterized protein</fullName>
    </submittedName>
</protein>
<evidence type="ECO:0000313" key="3">
    <source>
        <dbReference type="Proteomes" id="UP000289152"/>
    </source>
</evidence>
<evidence type="ECO:0000256" key="1">
    <source>
        <dbReference type="SAM" id="MobiDB-lite"/>
    </source>
</evidence>
<keyword evidence="3" id="KW-1185">Reference proteome</keyword>
<gene>
    <name evidence="2" type="ORF">M231_00958</name>
</gene>
<dbReference type="AlphaFoldDB" id="A0A4Q1BUD4"/>
<organism evidence="2 3">
    <name type="scientific">Tremella mesenterica</name>
    <name type="common">Jelly fungus</name>
    <dbReference type="NCBI Taxonomy" id="5217"/>
    <lineage>
        <taxon>Eukaryota</taxon>
        <taxon>Fungi</taxon>
        <taxon>Dikarya</taxon>
        <taxon>Basidiomycota</taxon>
        <taxon>Agaricomycotina</taxon>
        <taxon>Tremellomycetes</taxon>
        <taxon>Tremellales</taxon>
        <taxon>Tremellaceae</taxon>
        <taxon>Tremella</taxon>
    </lineage>
</organism>
<proteinExistence type="predicted"/>
<feature type="compositionally biased region" description="Polar residues" evidence="1">
    <location>
        <begin position="1"/>
        <end position="18"/>
    </location>
</feature>
<feature type="region of interest" description="Disordered" evidence="1">
    <location>
        <begin position="1"/>
        <end position="177"/>
    </location>
</feature>
<dbReference type="Proteomes" id="UP000289152">
    <property type="component" value="Unassembled WGS sequence"/>
</dbReference>